<dbReference type="VEuPathDB" id="VectorBase:ASTEI00086"/>
<keyword evidence="2" id="KW-1185">Reference proteome</keyword>
<organism evidence="1 2">
    <name type="scientific">Anopheles stephensi</name>
    <name type="common">Indo-Pakistan malaria mosquito</name>
    <dbReference type="NCBI Taxonomy" id="30069"/>
    <lineage>
        <taxon>Eukaryota</taxon>
        <taxon>Metazoa</taxon>
        <taxon>Ecdysozoa</taxon>
        <taxon>Arthropoda</taxon>
        <taxon>Hexapoda</taxon>
        <taxon>Insecta</taxon>
        <taxon>Pterygota</taxon>
        <taxon>Neoptera</taxon>
        <taxon>Endopterygota</taxon>
        <taxon>Diptera</taxon>
        <taxon>Nematocera</taxon>
        <taxon>Culicoidea</taxon>
        <taxon>Culicidae</taxon>
        <taxon>Anophelinae</taxon>
        <taxon>Anopheles</taxon>
    </lineage>
</organism>
<dbReference type="VEuPathDB" id="VectorBase:ASTE016011"/>
<accession>A0A182XV50</accession>
<dbReference type="EnsemblMetazoa" id="ASTEI00086-RA">
    <property type="protein sequence ID" value="ASTEI00086-PA"/>
    <property type="gene ID" value="ASTEI00086"/>
</dbReference>
<protein>
    <submittedName>
        <fullName evidence="1">Uncharacterized protein</fullName>
    </submittedName>
</protein>
<reference evidence="1" key="2">
    <citation type="submission" date="2020-05" db="UniProtKB">
        <authorList>
            <consortium name="EnsemblMetazoa"/>
        </authorList>
    </citation>
    <scope>IDENTIFICATION</scope>
    <source>
        <strain evidence="1">Indian</strain>
    </source>
</reference>
<dbReference type="Proteomes" id="UP000076408">
    <property type="component" value="Unassembled WGS sequence"/>
</dbReference>
<reference evidence="2" key="1">
    <citation type="journal article" date="2014" name="Genome Biol.">
        <title>Genome analysis of a major urban malaria vector mosquito, Anopheles stephensi.</title>
        <authorList>
            <person name="Jiang X."/>
            <person name="Peery A."/>
            <person name="Hall A.B."/>
            <person name="Sharma A."/>
            <person name="Chen X.G."/>
            <person name="Waterhouse R.M."/>
            <person name="Komissarov A."/>
            <person name="Riehle M.M."/>
            <person name="Shouche Y."/>
            <person name="Sharakhova M.V."/>
            <person name="Lawson D."/>
            <person name="Pakpour N."/>
            <person name="Arensburger P."/>
            <person name="Davidson V.L."/>
            <person name="Eiglmeier K."/>
            <person name="Emrich S."/>
            <person name="George P."/>
            <person name="Kennedy R.C."/>
            <person name="Mane S.P."/>
            <person name="Maslen G."/>
            <person name="Oringanje C."/>
            <person name="Qi Y."/>
            <person name="Settlage R."/>
            <person name="Tojo M."/>
            <person name="Tubio J.M."/>
            <person name="Unger M.F."/>
            <person name="Wang B."/>
            <person name="Vernick K.D."/>
            <person name="Ribeiro J.M."/>
            <person name="James A.A."/>
            <person name="Michel K."/>
            <person name="Riehle M.A."/>
            <person name="Luckhart S."/>
            <person name="Sharakhov I.V."/>
            <person name="Tu Z."/>
        </authorList>
    </citation>
    <scope>NUCLEOTIDE SEQUENCE [LARGE SCALE GENOMIC DNA]</scope>
    <source>
        <strain evidence="2">Indian</strain>
    </source>
</reference>
<name>A0A182XV50_ANOST</name>
<sequence>MTSHVHWKLALCTIFLLCVAASAASSDELPATVQYQQWFSEYASILETTLQIKRQANSNTTLYFNKELVKLLANATIEMRLIDNTTESTIVESSSIGLPCRQLVMEMFRIFRTIGQAELQGCAAYATQELRYWTTQRFFSYANILHREATELTHRVSLILEQYSKLTQMDNIRDTLSDEYYRFNSLNNSLQEVLNRELERFGPPDHPLRKALFDCLDTTVTYHQLDMEYVLSYVDSGCMNVIDQRSCASANFLVDYNGNFSELAREVEFELQQMRQFNGELIREFNRELLLEFGSMIPRMRQASQELEMYIQNRDDVEDECREYTVFLFELYRTFQEFDIQDCAYYAFADLQNDALYRFLPVERSYSKENYRSISQTVITLGRTNVLEPEEVRAELQEELEYFTVLRDSYRTLLEEELAKHGDDAYITINRFEDCRDEAFYWQDNDIEYIKSYLDENCYL</sequence>
<proteinExistence type="predicted"/>
<evidence type="ECO:0000313" key="2">
    <source>
        <dbReference type="Proteomes" id="UP000076408"/>
    </source>
</evidence>
<evidence type="ECO:0000313" key="1">
    <source>
        <dbReference type="EnsemblMetazoa" id="ASTEI00086-PA"/>
    </source>
</evidence>
<dbReference type="VEuPathDB" id="VectorBase:ASTE016010"/>
<dbReference type="AlphaFoldDB" id="A0A182XV50"/>